<dbReference type="OrthoDB" id="4731804at2759"/>
<feature type="compositionally biased region" description="Gly residues" evidence="1">
    <location>
        <begin position="326"/>
        <end position="346"/>
    </location>
</feature>
<feature type="compositionally biased region" description="Basic and acidic residues" evidence="1">
    <location>
        <begin position="232"/>
        <end position="242"/>
    </location>
</feature>
<feature type="compositionally biased region" description="Basic and acidic residues" evidence="1">
    <location>
        <begin position="251"/>
        <end position="267"/>
    </location>
</feature>
<feature type="region of interest" description="Disordered" evidence="1">
    <location>
        <begin position="313"/>
        <end position="376"/>
    </location>
</feature>
<dbReference type="AlphaFoldDB" id="A0A1W2TIQ5"/>
<proteinExistence type="predicted"/>
<protein>
    <submittedName>
        <fullName evidence="2">Uncharacterized protein</fullName>
    </submittedName>
</protein>
<reference evidence="2" key="1">
    <citation type="submission" date="2016-03" db="EMBL/GenBank/DDBJ databases">
        <title>Draft genome sequence of Rosellinia necatrix.</title>
        <authorList>
            <person name="Kanematsu S."/>
        </authorList>
    </citation>
    <scope>NUCLEOTIDE SEQUENCE [LARGE SCALE GENOMIC DNA]</scope>
    <source>
        <strain evidence="2">W97</strain>
    </source>
</reference>
<dbReference type="EMBL" id="DF977477">
    <property type="protein sequence ID" value="GAP88065.1"/>
    <property type="molecule type" value="Genomic_DNA"/>
</dbReference>
<accession>A0A1W2TIQ5</accession>
<gene>
    <name evidence="2" type="ORF">SAMD00023353_3201200</name>
</gene>
<name>A0A1W2TIQ5_ROSNE</name>
<feature type="region of interest" description="Disordered" evidence="1">
    <location>
        <begin position="230"/>
        <end position="271"/>
    </location>
</feature>
<keyword evidence="3" id="KW-1185">Reference proteome</keyword>
<sequence length="376" mass="41215">MPYKLHHWDDGSDASDPGWPRRYLTHDIHTACKACHKPNGFLRILHHLFGGPVVRCRHHRGRADTRDPVSQNGWTGGVRGITRHKGCHFRDHYALAFRKRVDVAALPDRVAGGWLRTRLPAGCRERTPRGQVPSHTVRYPDHTVRYAEHVHAEHPSAYPYPYPYPYPHPHYYPDYDYGYGYGYGYPTNAHAACGGGEDPAAFGFEQAPAAANGWDGAAWWYMNGGGAWGPKGWEETPKEAKTKTKTKKRRRDGERRGGHREDEDEKLRRRRRRHPCRVRWCACGCAGDGDGDGGAGCHPRARDVEYVRTLWGAARAGDPGPSPPGGRTGPEAGGGGGGGNGDGGGEQEAQNLQGAAVVDAGGERPTAVQGSAEQVD</sequence>
<dbReference type="Proteomes" id="UP000054516">
    <property type="component" value="Unassembled WGS sequence"/>
</dbReference>
<evidence type="ECO:0000313" key="3">
    <source>
        <dbReference type="Proteomes" id="UP000054516"/>
    </source>
</evidence>
<evidence type="ECO:0000256" key="1">
    <source>
        <dbReference type="SAM" id="MobiDB-lite"/>
    </source>
</evidence>
<organism evidence="2">
    <name type="scientific">Rosellinia necatrix</name>
    <name type="common">White root-rot fungus</name>
    <dbReference type="NCBI Taxonomy" id="77044"/>
    <lineage>
        <taxon>Eukaryota</taxon>
        <taxon>Fungi</taxon>
        <taxon>Dikarya</taxon>
        <taxon>Ascomycota</taxon>
        <taxon>Pezizomycotina</taxon>
        <taxon>Sordariomycetes</taxon>
        <taxon>Xylariomycetidae</taxon>
        <taxon>Xylariales</taxon>
        <taxon>Xylariaceae</taxon>
        <taxon>Rosellinia</taxon>
    </lineage>
</organism>
<evidence type="ECO:0000313" key="2">
    <source>
        <dbReference type="EMBL" id="GAP88065.1"/>
    </source>
</evidence>